<feature type="domain" description="C2" evidence="2">
    <location>
        <begin position="3"/>
        <end position="122"/>
    </location>
</feature>
<gene>
    <name evidence="3" type="ORF">M9Y10_028879</name>
</gene>
<dbReference type="Gene3D" id="2.60.40.150">
    <property type="entry name" value="C2 domain"/>
    <property type="match status" value="2"/>
</dbReference>
<evidence type="ECO:0000313" key="3">
    <source>
        <dbReference type="EMBL" id="KAK8891659.1"/>
    </source>
</evidence>
<dbReference type="SUPFAM" id="SSF49562">
    <property type="entry name" value="C2 domain (Calcium/lipid-binding domain, CaLB)"/>
    <property type="match status" value="2"/>
</dbReference>
<dbReference type="Proteomes" id="UP001470230">
    <property type="component" value="Unassembled WGS sequence"/>
</dbReference>
<feature type="compositionally biased region" description="Basic and acidic residues" evidence="1">
    <location>
        <begin position="315"/>
        <end position="331"/>
    </location>
</feature>
<organism evidence="3 4">
    <name type="scientific">Tritrichomonas musculus</name>
    <dbReference type="NCBI Taxonomy" id="1915356"/>
    <lineage>
        <taxon>Eukaryota</taxon>
        <taxon>Metamonada</taxon>
        <taxon>Parabasalia</taxon>
        <taxon>Tritrichomonadida</taxon>
        <taxon>Tritrichomonadidae</taxon>
        <taxon>Tritrichomonas</taxon>
    </lineage>
</organism>
<evidence type="ECO:0000259" key="2">
    <source>
        <dbReference type="PROSITE" id="PS50004"/>
    </source>
</evidence>
<protein>
    <recommendedName>
        <fullName evidence="2">C2 domain-containing protein</fullName>
    </recommendedName>
</protein>
<keyword evidence="4" id="KW-1185">Reference proteome</keyword>
<dbReference type="InterPro" id="IPR044511">
    <property type="entry name" value="At1g03370/At5g50170-like"/>
</dbReference>
<dbReference type="InterPro" id="IPR000008">
    <property type="entry name" value="C2_dom"/>
</dbReference>
<dbReference type="PANTHER" id="PTHR46296:SF8">
    <property type="entry name" value="OS06G0297800 PROTEIN"/>
    <property type="match status" value="1"/>
</dbReference>
<name>A0ABR2KKK9_9EUKA</name>
<dbReference type="PANTHER" id="PTHR46296">
    <property type="entry name" value="BNAA05G37250D PROTEIN"/>
    <property type="match status" value="1"/>
</dbReference>
<evidence type="ECO:0000313" key="4">
    <source>
        <dbReference type="Proteomes" id="UP001470230"/>
    </source>
</evidence>
<comment type="caution">
    <text evidence="3">The sequence shown here is derived from an EMBL/GenBank/DDBJ whole genome shotgun (WGS) entry which is preliminary data.</text>
</comment>
<dbReference type="Pfam" id="PF00168">
    <property type="entry name" value="C2"/>
    <property type="match status" value="2"/>
</dbReference>
<feature type="region of interest" description="Disordered" evidence="1">
    <location>
        <begin position="308"/>
        <end position="331"/>
    </location>
</feature>
<reference evidence="3 4" key="1">
    <citation type="submission" date="2024-04" db="EMBL/GenBank/DDBJ databases">
        <title>Tritrichomonas musculus Genome.</title>
        <authorList>
            <person name="Alves-Ferreira E."/>
            <person name="Grigg M."/>
            <person name="Lorenzi H."/>
            <person name="Galac M."/>
        </authorList>
    </citation>
    <scope>NUCLEOTIDE SEQUENCE [LARGE SCALE GENOMIC DNA]</scope>
    <source>
        <strain evidence="3 4">EAF2021</strain>
    </source>
</reference>
<dbReference type="InterPro" id="IPR035892">
    <property type="entry name" value="C2_domain_sf"/>
</dbReference>
<evidence type="ECO:0000256" key="1">
    <source>
        <dbReference type="SAM" id="MobiDB-lite"/>
    </source>
</evidence>
<dbReference type="EMBL" id="JAPFFF010000004">
    <property type="protein sequence ID" value="KAK8891659.1"/>
    <property type="molecule type" value="Genomic_DNA"/>
</dbReference>
<dbReference type="PROSITE" id="PS50004">
    <property type="entry name" value="C2"/>
    <property type="match status" value="1"/>
</dbReference>
<sequence length="478" mass="54295">MADQSKPQTSDFVEGRVKVDVKVIKAVDLKIEGKESDKLNPYVAVTLGSDELQKFKTKIIRHDPNPVWNETFTFNVNNLENEVIYVDMKSKGNQKSTPIMKRVKISFISFQYGETKEVEKELHWKDEYVGKLFLQISLRNKRKNTQTKSKEVKPQESPDKKYDLNVKLIDCDGFKPEEEPIKCDLQINQESAATSKKSKNLKWNQNIVVPFDSFKKDVFTIKPSKGDGIAIPLNTLKLNETKEYHEDIPNTDDCTIHFTLQPVEHGKPKERAVSKGPKCQGLDLGDYSSMFSTSFTSLTSSFQQSVSEMRDDEEGFHSHKDLEQDQTEKPCRYDSVKGSLKSLSDLVDVGSSSSKLYVTLDVLSLGKQKKIKTKKSKKVDPTETPSLSFDLQRIKKGNTLVFNIWKTVSGSDPANIGIVEIPVKDIPENKDKKKTYDIQEPPHFSYGEHDNFGTAVFQLNHTVEYSLPYETAADNDDN</sequence>
<proteinExistence type="predicted"/>
<dbReference type="SMART" id="SM00239">
    <property type="entry name" value="C2"/>
    <property type="match status" value="2"/>
</dbReference>
<accession>A0ABR2KKK9</accession>
<dbReference type="CDD" id="cd00030">
    <property type="entry name" value="C2"/>
    <property type="match status" value="1"/>
</dbReference>